<evidence type="ECO:0000313" key="3">
    <source>
        <dbReference type="Proteomes" id="UP000007947"/>
    </source>
</evidence>
<dbReference type="EMBL" id="AP012204">
    <property type="protein sequence ID" value="BAK35661.1"/>
    <property type="molecule type" value="Genomic_DNA"/>
</dbReference>
<proteinExistence type="predicted"/>
<keyword evidence="3" id="KW-1185">Reference proteome</keyword>
<name>F5XH29_MICPN</name>
<evidence type="ECO:0000256" key="1">
    <source>
        <dbReference type="SAM" id="MobiDB-lite"/>
    </source>
</evidence>
<gene>
    <name evidence="2" type="ordered locus">MLP_26470</name>
</gene>
<accession>F5XH29</accession>
<dbReference type="Proteomes" id="UP000007947">
    <property type="component" value="Chromosome"/>
</dbReference>
<organism evidence="2 3">
    <name type="scientific">Microlunatus phosphovorus (strain ATCC 700054 / DSM 10555 / JCM 9379 / NBRC 101784 / NCIMB 13414 / VKM Ac-1990 / NM-1)</name>
    <dbReference type="NCBI Taxonomy" id="1032480"/>
    <lineage>
        <taxon>Bacteria</taxon>
        <taxon>Bacillati</taxon>
        <taxon>Actinomycetota</taxon>
        <taxon>Actinomycetes</taxon>
        <taxon>Propionibacteriales</taxon>
        <taxon>Propionibacteriaceae</taxon>
        <taxon>Microlunatus</taxon>
    </lineage>
</organism>
<dbReference type="HOGENOM" id="CLU_3027257_0_0_11"/>
<feature type="region of interest" description="Disordered" evidence="1">
    <location>
        <begin position="1"/>
        <end position="34"/>
    </location>
</feature>
<dbReference type="AlphaFoldDB" id="F5XH29"/>
<protein>
    <submittedName>
        <fullName evidence="2">Uncharacterized protein</fullName>
    </submittedName>
</protein>
<dbReference type="KEGG" id="mph:MLP_26470"/>
<reference evidence="2 3" key="1">
    <citation type="submission" date="2011-05" db="EMBL/GenBank/DDBJ databases">
        <title>Whole genome sequence of Microlunatus phosphovorus NM-1.</title>
        <authorList>
            <person name="Hosoyama A."/>
            <person name="Sasaki K."/>
            <person name="Harada T."/>
            <person name="Igarashi R."/>
            <person name="Kawakoshi A."/>
            <person name="Sasagawa M."/>
            <person name="Fukada J."/>
            <person name="Nakamura S."/>
            <person name="Katano Y."/>
            <person name="Hanada S."/>
            <person name="Kamagata Y."/>
            <person name="Nakamura N."/>
            <person name="Yamazaki S."/>
            <person name="Fujita N."/>
        </authorList>
    </citation>
    <scope>NUCLEOTIDE SEQUENCE [LARGE SCALE GENOMIC DNA]</scope>
    <source>
        <strain evidence="3">ATCC 700054 / DSM 10555 / JCM 9379 / NBRC 101784 / NCIMB 13414 / VKM Ac-1990 / NM-1</strain>
    </source>
</reference>
<sequence length="55" mass="5895">MRLTCRQPSEHAGQFSTHALSPPQPSTPPTDLLGFVGFALSADRADPTRSSRSRG</sequence>
<evidence type="ECO:0000313" key="2">
    <source>
        <dbReference type="EMBL" id="BAK35661.1"/>
    </source>
</evidence>